<proteinExistence type="predicted"/>
<dbReference type="RefSeq" id="XP_069199720.1">
    <property type="nucleotide sequence ID" value="XM_069346845.1"/>
</dbReference>
<sequence>MAASDEPNVNFGSPCVFYDSHPEEQPTLLGSYWQALKGNLYIAWSGDVPKALYPGNLRLTWWTTDNKQGLRDYELHQHALVKLQYDSLCELPDVRRCMILGFSGQNPYILTFGQNIWQEKFKREKRANNAKWLSPEEREKRLAERQKRLDAAGVAAAGHDDDEKAGTQHVEDKKNGISFKIDELIMSNEESETQRLLGGTDEDMV</sequence>
<evidence type="ECO:0000313" key="3">
    <source>
        <dbReference type="Proteomes" id="UP001562354"/>
    </source>
</evidence>
<dbReference type="GeneID" id="95980533"/>
<dbReference type="EMBL" id="JBFMKM010000010">
    <property type="protein sequence ID" value="KAL1303445.1"/>
    <property type="molecule type" value="Genomic_DNA"/>
</dbReference>
<evidence type="ECO:0000256" key="1">
    <source>
        <dbReference type="SAM" id="MobiDB-lite"/>
    </source>
</evidence>
<organism evidence="2 3">
    <name type="scientific">Neodothiora populina</name>
    <dbReference type="NCBI Taxonomy" id="2781224"/>
    <lineage>
        <taxon>Eukaryota</taxon>
        <taxon>Fungi</taxon>
        <taxon>Dikarya</taxon>
        <taxon>Ascomycota</taxon>
        <taxon>Pezizomycotina</taxon>
        <taxon>Dothideomycetes</taxon>
        <taxon>Dothideomycetidae</taxon>
        <taxon>Dothideales</taxon>
        <taxon>Dothioraceae</taxon>
        <taxon>Neodothiora</taxon>
    </lineage>
</organism>
<name>A0ABR3PCI7_9PEZI</name>
<dbReference type="Proteomes" id="UP001562354">
    <property type="component" value="Unassembled WGS sequence"/>
</dbReference>
<feature type="region of interest" description="Disordered" evidence="1">
    <location>
        <begin position="150"/>
        <end position="171"/>
    </location>
</feature>
<keyword evidence="3" id="KW-1185">Reference proteome</keyword>
<feature type="compositionally biased region" description="Basic and acidic residues" evidence="1">
    <location>
        <begin position="158"/>
        <end position="171"/>
    </location>
</feature>
<comment type="caution">
    <text evidence="2">The sequence shown here is derived from an EMBL/GenBank/DDBJ whole genome shotgun (WGS) entry which is preliminary data.</text>
</comment>
<protein>
    <submittedName>
        <fullName evidence="2">Uncharacterized protein</fullName>
    </submittedName>
</protein>
<evidence type="ECO:0000313" key="2">
    <source>
        <dbReference type="EMBL" id="KAL1303445.1"/>
    </source>
</evidence>
<accession>A0ABR3PCI7</accession>
<gene>
    <name evidence="2" type="ORF">AAFC00_006834</name>
</gene>
<reference evidence="2 3" key="1">
    <citation type="submission" date="2024-07" db="EMBL/GenBank/DDBJ databases">
        <title>Draft sequence of the Neodothiora populina.</title>
        <authorList>
            <person name="Drown D.D."/>
            <person name="Schuette U.S."/>
            <person name="Buechlein A.B."/>
            <person name="Rusch D.R."/>
            <person name="Winton L.W."/>
            <person name="Adams G.A."/>
        </authorList>
    </citation>
    <scope>NUCLEOTIDE SEQUENCE [LARGE SCALE GENOMIC DNA]</scope>
    <source>
        <strain evidence="2 3">CPC 39397</strain>
    </source>
</reference>